<evidence type="ECO:0000256" key="6">
    <source>
        <dbReference type="ARBA" id="ARBA00056384"/>
    </source>
</evidence>
<dbReference type="GO" id="GO:0070063">
    <property type="term" value="F:RNA polymerase binding"/>
    <property type="evidence" value="ECO:0007669"/>
    <property type="project" value="UniProtKB-ARBA"/>
</dbReference>
<comment type="function">
    <text evidence="6">Binds the phosphorylated C-terminal domain (CTD) of the largest subunit of RNA polymerase II and functions as a scaffold for RNA processing machineries. May be involved in pre-mRNA splicing.</text>
</comment>
<dbReference type="FunFam" id="1.10.10.440:FF:000022">
    <property type="entry name" value="Pre-mRNA-processing protein 40A"/>
    <property type="match status" value="1"/>
</dbReference>
<feature type="domain" description="FF" evidence="12">
    <location>
        <begin position="536"/>
        <end position="590"/>
    </location>
</feature>
<evidence type="ECO:0008006" key="15">
    <source>
        <dbReference type="Google" id="ProtNLM"/>
    </source>
</evidence>
<feature type="coiled-coil region" evidence="9">
    <location>
        <begin position="716"/>
        <end position="758"/>
    </location>
</feature>
<evidence type="ECO:0000256" key="9">
    <source>
        <dbReference type="SAM" id="Coils"/>
    </source>
</evidence>
<comment type="subcellular location">
    <subcellularLocation>
        <location evidence="1">Nucleus</location>
    </subcellularLocation>
</comment>
<feature type="coiled-coil region" evidence="9">
    <location>
        <begin position="580"/>
        <end position="607"/>
    </location>
</feature>
<evidence type="ECO:0000259" key="12">
    <source>
        <dbReference type="PROSITE" id="PS51676"/>
    </source>
</evidence>
<keyword evidence="9" id="KW-0175">Coiled coil</keyword>
<dbReference type="SUPFAM" id="SSF81698">
    <property type="entry name" value="FF domain"/>
    <property type="match status" value="5"/>
</dbReference>
<feature type="compositionally biased region" description="Basic and acidic residues" evidence="10">
    <location>
        <begin position="934"/>
        <end position="957"/>
    </location>
</feature>
<feature type="coiled-coil region" evidence="9">
    <location>
        <begin position="642"/>
        <end position="672"/>
    </location>
</feature>
<dbReference type="InterPro" id="IPR036020">
    <property type="entry name" value="WW_dom_sf"/>
</dbReference>
<dbReference type="SUPFAM" id="SSF51045">
    <property type="entry name" value="WW domain"/>
    <property type="match status" value="2"/>
</dbReference>
<dbReference type="AlphaFoldDB" id="A0A9Q1RJQ8"/>
<comment type="subunit">
    <text evidence="8">Interacts (via the WW domains) with the phosphorylated C-terminal domain of NRPB1 (via CTD domain).</text>
</comment>
<dbReference type="InterPro" id="IPR039726">
    <property type="entry name" value="Prp40-like"/>
</dbReference>
<dbReference type="InterPro" id="IPR036517">
    <property type="entry name" value="FF_domain_sf"/>
</dbReference>
<dbReference type="PROSITE" id="PS50020">
    <property type="entry name" value="WW_DOMAIN_2"/>
    <property type="match status" value="2"/>
</dbReference>
<comment type="similarity">
    <text evidence="7">Belongs to the PRPF40 family.</text>
</comment>
<dbReference type="PANTHER" id="PTHR11864">
    <property type="entry name" value="PRE-MRNA-PROCESSING PROTEIN PRP40"/>
    <property type="match status" value="1"/>
</dbReference>
<proteinExistence type="inferred from homology"/>
<feature type="domain" description="FF" evidence="12">
    <location>
        <begin position="671"/>
        <end position="725"/>
    </location>
</feature>
<dbReference type="Pfam" id="PF25432">
    <property type="entry name" value="FF_PRPF40A"/>
    <property type="match status" value="1"/>
</dbReference>
<keyword evidence="3" id="KW-0677">Repeat</keyword>
<gene>
    <name evidence="13" type="ORF">K7X08_004410</name>
</gene>
<dbReference type="EMBL" id="JAJAGQ010000006">
    <property type="protein sequence ID" value="KAJ8560352.1"/>
    <property type="molecule type" value="Genomic_DNA"/>
</dbReference>
<dbReference type="GO" id="GO:0045292">
    <property type="term" value="P:mRNA cis splicing, via spliceosome"/>
    <property type="evidence" value="ECO:0007669"/>
    <property type="project" value="InterPro"/>
</dbReference>
<dbReference type="OrthoDB" id="187617at2759"/>
<reference evidence="14" key="1">
    <citation type="journal article" date="2023" name="Proc. Natl. Acad. Sci. U.S.A.">
        <title>Genomic and structural basis for evolution of tropane alkaloid biosynthesis.</title>
        <authorList>
            <person name="Wanga Y.-J."/>
            <person name="Taina T."/>
            <person name="Yua J.-Y."/>
            <person name="Lia J."/>
            <person name="Xua B."/>
            <person name="Chenc J."/>
            <person name="D'Auriad J.C."/>
            <person name="Huanga J.-P."/>
            <person name="Huanga S.-X."/>
        </authorList>
    </citation>
    <scope>NUCLEOTIDE SEQUENCE [LARGE SCALE GENOMIC DNA]</scope>
    <source>
        <strain evidence="14">cv. KIB-2019</strain>
    </source>
</reference>
<feature type="domain" description="FF" evidence="12">
    <location>
        <begin position="743"/>
        <end position="806"/>
    </location>
</feature>
<dbReference type="Gene3D" id="2.20.70.10">
    <property type="match status" value="2"/>
</dbReference>
<dbReference type="PROSITE" id="PS01159">
    <property type="entry name" value="WW_DOMAIN_1"/>
    <property type="match status" value="1"/>
</dbReference>
<evidence type="ECO:0000256" key="3">
    <source>
        <dbReference type="ARBA" id="ARBA00022737"/>
    </source>
</evidence>
<feature type="domain" description="WW" evidence="11">
    <location>
        <begin position="327"/>
        <end position="360"/>
    </location>
</feature>
<dbReference type="InterPro" id="IPR002713">
    <property type="entry name" value="FF_domain"/>
</dbReference>
<evidence type="ECO:0000259" key="11">
    <source>
        <dbReference type="PROSITE" id="PS50020"/>
    </source>
</evidence>
<feature type="region of interest" description="Disordered" evidence="10">
    <location>
        <begin position="498"/>
        <end position="527"/>
    </location>
</feature>
<feature type="region of interest" description="Disordered" evidence="10">
    <location>
        <begin position="934"/>
        <end position="1086"/>
    </location>
</feature>
<dbReference type="InterPro" id="IPR001202">
    <property type="entry name" value="WW_dom"/>
</dbReference>
<dbReference type="GO" id="GO:0071004">
    <property type="term" value="C:U2-type prespliceosome"/>
    <property type="evidence" value="ECO:0007669"/>
    <property type="project" value="TreeGrafter"/>
</dbReference>
<dbReference type="CDD" id="cd00201">
    <property type="entry name" value="WW"/>
    <property type="match status" value="2"/>
</dbReference>
<evidence type="ECO:0000256" key="4">
    <source>
        <dbReference type="ARBA" id="ARBA00023187"/>
    </source>
</evidence>
<dbReference type="GO" id="GO:0005685">
    <property type="term" value="C:U1 snRNP"/>
    <property type="evidence" value="ECO:0007669"/>
    <property type="project" value="TreeGrafter"/>
</dbReference>
<keyword evidence="2" id="KW-0507">mRNA processing</keyword>
<evidence type="ECO:0000256" key="8">
    <source>
        <dbReference type="ARBA" id="ARBA00064817"/>
    </source>
</evidence>
<dbReference type="SMART" id="SM00456">
    <property type="entry name" value="WW"/>
    <property type="match status" value="2"/>
</dbReference>
<evidence type="ECO:0000256" key="5">
    <source>
        <dbReference type="ARBA" id="ARBA00023242"/>
    </source>
</evidence>
<sequence>MAVIAHYDRSLGWSEGVGVSVAVMRIMMGRYDVYCPMMSAWDLHKAWPEAELIVVPGHSTNEPGIAAELVAATEKHPKRSFLSASELLNLGLLLILAMANNSHFTGMQPPIPPLAGPPQGAIPSMSLQFQPMLPPQQAQPYVSGSSQQFQSLGHANVAMPPQPSQIQFPQPMQQVAGRPVVGGHNMPQGPPIPHDFQRNPPMPNNHMLGSGGPSLPLSSSYNQVNADSSSSQYQTQIHDHRYPSGGQPWMPTSIHNLNSATTMQKAGELAAPLAIPEANYGGDSVETTPSDWIEHASRNGKKYYYNRRTRISSWEKPLELMTEMERADASTDWREFTSPDGRKYYYNKVTRKSKWKMPDEVKLARESMKVEVVKGLGKEKDTISHASDFGSISGVKTSSPRADGSLVSAQGAMSSPTAVAPVANLPTIVASESSSLPGKVSSPMIDAVEMQNSSEPASPAVANSEKIGIAVTLGNAVATPASSETTSAQDAVVYNSGVSPENTEEVKKDAATSEIGSATPSEEKTVEPGPLVYESKAEAKSAFKTLLESANIGSDCTWDQAMRAILNDPRYGALKSLGERKQAFNEYLSQKKKLEAEERRVKQKKAREDFRIMLEDCKELSPSSRWSKAISIFEHDERFKAVERAKDREDLFENYVEELEKKERARTLEEQKRNRVEYLEFLKSCDFIKASSQWRKVQDRLEADERCSRLEKIYRLEIFQEYIRDLEREEEEQRKLRMEELRKAERKNRDEFRKLMEEHVAAGILNAKTQWRDYCIKIKDLSAYLAVSSNTSGSTAKDLFADVMDELEKQYLDDKSRIRDAVRMTEIGLTSTWMLEDYKVAIAKYISSPPISDTNLKFVFEELLERAREREEKEAKRRKRLADEFYELLHASKEITASSKWEDCKSLFGDRIMGDESLLLEIFDKFVNELKEKAKEKERKRQEDKARREKERKDREKKEKHRRDRDRGDKSRKERERTKKDGTDSDKAETYSFEEIKRSGNDRDKKHRRRHMSSFDDDENEKDHSKSSYRHDSDHKKLKQMDQHIWSSEANSEGQHKKQKRDHWSDSHRDGDYDDHWEFGEDGEVK</sequence>
<dbReference type="Pfam" id="PF00397">
    <property type="entry name" value="WW"/>
    <property type="match status" value="2"/>
</dbReference>
<dbReference type="FunFam" id="1.10.10.440:FF:000013">
    <property type="entry name" value="pre-mRNA-processing protein 40A isoform X1"/>
    <property type="match status" value="1"/>
</dbReference>
<keyword evidence="14" id="KW-1185">Reference proteome</keyword>
<organism evidence="13 14">
    <name type="scientific">Anisodus acutangulus</name>
    <dbReference type="NCBI Taxonomy" id="402998"/>
    <lineage>
        <taxon>Eukaryota</taxon>
        <taxon>Viridiplantae</taxon>
        <taxon>Streptophyta</taxon>
        <taxon>Embryophyta</taxon>
        <taxon>Tracheophyta</taxon>
        <taxon>Spermatophyta</taxon>
        <taxon>Magnoliopsida</taxon>
        <taxon>eudicotyledons</taxon>
        <taxon>Gunneridae</taxon>
        <taxon>Pentapetalae</taxon>
        <taxon>asterids</taxon>
        <taxon>lamiids</taxon>
        <taxon>Solanales</taxon>
        <taxon>Solanaceae</taxon>
        <taxon>Solanoideae</taxon>
        <taxon>Hyoscyameae</taxon>
        <taxon>Anisodus</taxon>
    </lineage>
</organism>
<feature type="compositionally biased region" description="Basic and acidic residues" evidence="10">
    <location>
        <begin position="1062"/>
        <end position="1086"/>
    </location>
</feature>
<feature type="domain" description="FF" evidence="12">
    <location>
        <begin position="603"/>
        <end position="658"/>
    </location>
</feature>
<dbReference type="GO" id="GO:0003723">
    <property type="term" value="F:RNA binding"/>
    <property type="evidence" value="ECO:0007669"/>
    <property type="project" value="TreeGrafter"/>
</dbReference>
<accession>A0A9Q1RJQ8</accession>
<keyword evidence="4" id="KW-0508">mRNA splicing</keyword>
<evidence type="ECO:0000313" key="13">
    <source>
        <dbReference type="EMBL" id="KAJ8560352.1"/>
    </source>
</evidence>
<dbReference type="SMART" id="SM00441">
    <property type="entry name" value="FF"/>
    <property type="match status" value="5"/>
</dbReference>
<evidence type="ECO:0000256" key="1">
    <source>
        <dbReference type="ARBA" id="ARBA00004123"/>
    </source>
</evidence>
<evidence type="ECO:0000256" key="7">
    <source>
        <dbReference type="ARBA" id="ARBA00061317"/>
    </source>
</evidence>
<dbReference type="FunFam" id="1.10.10.440:FF:000024">
    <property type="entry name" value="Pre-mRNA-processing protein 40A"/>
    <property type="match status" value="1"/>
</dbReference>
<name>A0A9Q1RJQ8_9SOLA</name>
<dbReference type="Pfam" id="PF01846">
    <property type="entry name" value="FF"/>
    <property type="match status" value="4"/>
</dbReference>
<dbReference type="PANTHER" id="PTHR11864:SF0">
    <property type="entry name" value="PRP40 PRE-MRNA PROCESSING FACTOR 40 HOMOLOG A (YEAST)"/>
    <property type="match status" value="1"/>
</dbReference>
<evidence type="ECO:0000256" key="10">
    <source>
        <dbReference type="SAM" id="MobiDB-lite"/>
    </source>
</evidence>
<keyword evidence="5" id="KW-0539">Nucleus</keyword>
<evidence type="ECO:0000256" key="2">
    <source>
        <dbReference type="ARBA" id="ARBA00022664"/>
    </source>
</evidence>
<comment type="caution">
    <text evidence="13">The sequence shown here is derived from an EMBL/GenBank/DDBJ whole genome shotgun (WGS) entry which is preliminary data.</text>
</comment>
<dbReference type="Gene3D" id="3.40.50.1820">
    <property type="entry name" value="alpha/beta hydrolase"/>
    <property type="match status" value="1"/>
</dbReference>
<evidence type="ECO:0000313" key="14">
    <source>
        <dbReference type="Proteomes" id="UP001152561"/>
    </source>
</evidence>
<protein>
    <recommendedName>
        <fullName evidence="15">Pre-mRNA-processing protein 40A</fullName>
    </recommendedName>
</protein>
<dbReference type="Proteomes" id="UP001152561">
    <property type="component" value="Unassembled WGS sequence"/>
</dbReference>
<dbReference type="InterPro" id="IPR029058">
    <property type="entry name" value="AB_hydrolase_fold"/>
</dbReference>
<dbReference type="Gene3D" id="1.10.10.440">
    <property type="entry name" value="FF domain"/>
    <property type="match status" value="5"/>
</dbReference>
<feature type="domain" description="WW" evidence="11">
    <location>
        <begin position="286"/>
        <end position="319"/>
    </location>
</feature>
<dbReference type="PROSITE" id="PS51676">
    <property type="entry name" value="FF"/>
    <property type="match status" value="4"/>
</dbReference>
<feature type="compositionally biased region" description="Basic and acidic residues" evidence="10">
    <location>
        <begin position="965"/>
        <end position="1004"/>
    </location>
</feature>
<feature type="compositionally biased region" description="Basic and acidic residues" evidence="10">
    <location>
        <begin position="1021"/>
        <end position="1042"/>
    </location>
</feature>